<evidence type="ECO:0000313" key="2">
    <source>
        <dbReference type="Proteomes" id="UP000477010"/>
    </source>
</evidence>
<name>A0A6A8KSX9_9FIRM</name>
<protein>
    <submittedName>
        <fullName evidence="1">Uncharacterized protein</fullName>
    </submittedName>
</protein>
<dbReference type="RefSeq" id="WP_154244677.1">
    <property type="nucleotide sequence ID" value="NZ_CP065377.1"/>
</dbReference>
<evidence type="ECO:0000313" key="1">
    <source>
        <dbReference type="EMBL" id="MSC82129.1"/>
    </source>
</evidence>
<sequence length="53" mass="5586">MNAICDTTAKSETLSVKGCKVKITYASADTDCLDAIQKLLQTTILRTAGHTAA</sequence>
<dbReference type="AlphaFoldDB" id="A0A6A8KSX9"/>
<accession>A0A6A8KSX9</accession>
<reference evidence="1 2" key="1">
    <citation type="journal article" date="2019" name="Nat. Med.">
        <title>A library of human gut bacterial isolates paired with longitudinal multiomics data enables mechanistic microbiome research.</title>
        <authorList>
            <person name="Poyet M."/>
            <person name="Groussin M."/>
            <person name="Gibbons S.M."/>
            <person name="Avila-Pacheco J."/>
            <person name="Jiang X."/>
            <person name="Kearney S.M."/>
            <person name="Perrotta A.R."/>
            <person name="Berdy B."/>
            <person name="Zhao S."/>
            <person name="Lieberman T.D."/>
            <person name="Swanson P.K."/>
            <person name="Smith M."/>
            <person name="Roesemann S."/>
            <person name="Alexander J.E."/>
            <person name="Rich S.A."/>
            <person name="Livny J."/>
            <person name="Vlamakis H."/>
            <person name="Clish C."/>
            <person name="Bullock K."/>
            <person name="Deik A."/>
            <person name="Scott J."/>
            <person name="Pierce K.A."/>
            <person name="Xavier R.J."/>
            <person name="Alm E.J."/>
        </authorList>
    </citation>
    <scope>NUCLEOTIDE SEQUENCE [LARGE SCALE GENOMIC DNA]</scope>
    <source>
        <strain evidence="1 2">BIOML-B9</strain>
    </source>
</reference>
<organism evidence="1 2">
    <name type="scientific">Faecalibacterium prausnitzii</name>
    <dbReference type="NCBI Taxonomy" id="853"/>
    <lineage>
        <taxon>Bacteria</taxon>
        <taxon>Bacillati</taxon>
        <taxon>Bacillota</taxon>
        <taxon>Clostridia</taxon>
        <taxon>Eubacteriales</taxon>
        <taxon>Oscillospiraceae</taxon>
        <taxon>Faecalibacterium</taxon>
    </lineage>
</organism>
<gene>
    <name evidence="1" type="ORF">GKD85_15250</name>
</gene>
<dbReference type="EMBL" id="WKQE01000037">
    <property type="protein sequence ID" value="MSC82129.1"/>
    <property type="molecule type" value="Genomic_DNA"/>
</dbReference>
<dbReference type="Proteomes" id="UP000477010">
    <property type="component" value="Unassembled WGS sequence"/>
</dbReference>
<proteinExistence type="predicted"/>
<comment type="caution">
    <text evidence="1">The sequence shown here is derived from an EMBL/GenBank/DDBJ whole genome shotgun (WGS) entry which is preliminary data.</text>
</comment>